<keyword evidence="5 8" id="KW-0472">Membrane</keyword>
<dbReference type="InterPro" id="IPR049453">
    <property type="entry name" value="Memb_transporter_dom"/>
</dbReference>
<evidence type="ECO:0000259" key="9">
    <source>
        <dbReference type="Pfam" id="PF13515"/>
    </source>
</evidence>
<dbReference type="AlphaFoldDB" id="A0A8J3JCF8"/>
<accession>A0A8J3JCF8</accession>
<feature type="transmembrane region" description="Helical" evidence="8">
    <location>
        <begin position="435"/>
        <end position="452"/>
    </location>
</feature>
<comment type="subcellular location">
    <subcellularLocation>
        <location evidence="1">Cell membrane</location>
        <topology evidence="1">Multi-pass membrane protein</topology>
    </subcellularLocation>
</comment>
<dbReference type="PANTHER" id="PTHR30509">
    <property type="entry name" value="P-HYDROXYBENZOIC ACID EFFLUX PUMP SUBUNIT-RELATED"/>
    <property type="match status" value="1"/>
</dbReference>
<keyword evidence="11" id="KW-1185">Reference proteome</keyword>
<evidence type="ECO:0000256" key="1">
    <source>
        <dbReference type="ARBA" id="ARBA00004651"/>
    </source>
</evidence>
<comment type="caution">
    <text evidence="10">The sequence shown here is derived from an EMBL/GenBank/DDBJ whole genome shotgun (WGS) entry which is preliminary data.</text>
</comment>
<feature type="transmembrane region" description="Helical" evidence="8">
    <location>
        <begin position="481"/>
        <end position="506"/>
    </location>
</feature>
<feature type="transmembrane region" description="Helical" evidence="8">
    <location>
        <begin position="86"/>
        <end position="105"/>
    </location>
</feature>
<evidence type="ECO:0000256" key="6">
    <source>
        <dbReference type="ARBA" id="ARBA00043993"/>
    </source>
</evidence>
<protein>
    <submittedName>
        <fullName evidence="10">FUSC family protein</fullName>
    </submittedName>
</protein>
<evidence type="ECO:0000256" key="4">
    <source>
        <dbReference type="ARBA" id="ARBA00022989"/>
    </source>
</evidence>
<keyword evidence="4 8" id="KW-1133">Transmembrane helix</keyword>
<evidence type="ECO:0000256" key="5">
    <source>
        <dbReference type="ARBA" id="ARBA00023136"/>
    </source>
</evidence>
<gene>
    <name evidence="10" type="ORF">Aru02nite_67760</name>
</gene>
<feature type="transmembrane region" description="Helical" evidence="8">
    <location>
        <begin position="111"/>
        <end position="127"/>
    </location>
</feature>
<feature type="domain" description="Integral membrane bound transporter" evidence="9">
    <location>
        <begin position="394"/>
        <end position="520"/>
    </location>
</feature>
<evidence type="ECO:0000256" key="7">
    <source>
        <dbReference type="SAM" id="MobiDB-lite"/>
    </source>
</evidence>
<evidence type="ECO:0000256" key="2">
    <source>
        <dbReference type="ARBA" id="ARBA00022475"/>
    </source>
</evidence>
<feature type="transmembrane region" description="Helical" evidence="8">
    <location>
        <begin position="38"/>
        <end position="56"/>
    </location>
</feature>
<feature type="transmembrane region" description="Helical" evidence="8">
    <location>
        <begin position="161"/>
        <end position="180"/>
    </location>
</feature>
<reference evidence="10" key="1">
    <citation type="submission" date="2021-01" db="EMBL/GenBank/DDBJ databases">
        <title>Whole genome shotgun sequence of Actinocatenispora rupis NBRC 107355.</title>
        <authorList>
            <person name="Komaki H."/>
            <person name="Tamura T."/>
        </authorList>
    </citation>
    <scope>NUCLEOTIDE SEQUENCE</scope>
    <source>
        <strain evidence="10">NBRC 107355</strain>
    </source>
</reference>
<proteinExistence type="inferred from homology"/>
<evidence type="ECO:0000256" key="8">
    <source>
        <dbReference type="SAM" id="Phobius"/>
    </source>
</evidence>
<dbReference type="GO" id="GO:0005886">
    <property type="term" value="C:plasma membrane"/>
    <property type="evidence" value="ECO:0007669"/>
    <property type="project" value="UniProtKB-SubCell"/>
</dbReference>
<dbReference type="EMBL" id="BOMB01000049">
    <property type="protein sequence ID" value="GID15887.1"/>
    <property type="molecule type" value="Genomic_DNA"/>
</dbReference>
<dbReference type="Proteomes" id="UP000612808">
    <property type="component" value="Unassembled WGS sequence"/>
</dbReference>
<name>A0A8J3JCF8_9ACTN</name>
<keyword evidence="3 8" id="KW-0812">Transmembrane</keyword>
<dbReference type="PANTHER" id="PTHR30509:SF9">
    <property type="entry name" value="MULTIDRUG RESISTANCE PROTEIN MDTO"/>
    <property type="match status" value="1"/>
</dbReference>
<evidence type="ECO:0000256" key="3">
    <source>
        <dbReference type="ARBA" id="ARBA00022692"/>
    </source>
</evidence>
<comment type="similarity">
    <text evidence="6">Belongs to the YccS/YhfK family.</text>
</comment>
<organism evidence="10 11">
    <name type="scientific">Actinocatenispora rupis</name>
    <dbReference type="NCBI Taxonomy" id="519421"/>
    <lineage>
        <taxon>Bacteria</taxon>
        <taxon>Bacillati</taxon>
        <taxon>Actinomycetota</taxon>
        <taxon>Actinomycetes</taxon>
        <taxon>Micromonosporales</taxon>
        <taxon>Micromonosporaceae</taxon>
        <taxon>Actinocatenispora</taxon>
    </lineage>
</organism>
<evidence type="ECO:0000313" key="10">
    <source>
        <dbReference type="EMBL" id="GID15887.1"/>
    </source>
</evidence>
<evidence type="ECO:0000313" key="11">
    <source>
        <dbReference type="Proteomes" id="UP000612808"/>
    </source>
</evidence>
<feature type="transmembrane region" description="Helical" evidence="8">
    <location>
        <begin position="408"/>
        <end position="428"/>
    </location>
</feature>
<dbReference type="RefSeq" id="WP_203664382.1">
    <property type="nucleotide sequence ID" value="NZ_BAAAZM010000038.1"/>
</dbReference>
<feature type="transmembrane region" description="Helical" evidence="8">
    <location>
        <begin position="134"/>
        <end position="155"/>
    </location>
</feature>
<keyword evidence="2" id="KW-1003">Cell membrane</keyword>
<feature type="transmembrane region" description="Helical" evidence="8">
    <location>
        <begin position="512"/>
        <end position="529"/>
    </location>
</feature>
<sequence length="693" mass="73537">MVVVSATGSPRAQRWTDLVAAGYDRIVASDPGLARLRLALGVLASVALAATVLALTGFAPTAVLLGASIAMIASSGPVLPTPRKQAAVVALTIVPAVVSLTVSALLSPYRIVADLVFLVVIFVAVYIRRIPDYGFPLGFPAFMMFFFASFVHATVAQLPMLVLAVAIGLVCCALVRLGLLRPRSTHTYGRVRRGFQARLAQVLDGVVDLLDEPDPRRADRLRRRVARMHESALMVEAELDSPLAPPYAGTHQRRVLTAELAAERLAAEARALAADPELSIVDRRWVLGRLTPLVALVRADRRPNAPRFAVPEWAAEPTADAPPALHAILWSAADLATTIARAHEDPAPSATGDAPDEQDEDPSPRPAPPPVSGLAGRLLPSTRQAIQATLACALAILAGELLSPQRWYWAVIAAFVVFAGTSSAGETLMKGFRRVVGTLVGIVTGTLVAILVTGHLPLVVVLLFVCIFAGFYLMPISYSSMVFFITVMLGLLYSLLGTFTPTLLVLRLEETAIGAAAGALAALLVLPTSTRTALRTATADFLDQLAGFVDATADCLANGELVDLVDAARDLDAALDAVHRTAEPLLHRATPRRARRSDTRHLVSLLDRCGYHARAVAAHAEPAALPADAALVRFTGEVSGTIRALLPDATTAPPERTTVCLPATVDPDTRVVLRHLTDLDTTIRAAVPTLRPA</sequence>
<feature type="region of interest" description="Disordered" evidence="7">
    <location>
        <begin position="344"/>
        <end position="374"/>
    </location>
</feature>
<dbReference type="Pfam" id="PF13515">
    <property type="entry name" value="FUSC_2"/>
    <property type="match status" value="1"/>
</dbReference>